<dbReference type="Gene3D" id="1.10.10.10">
    <property type="entry name" value="Winged helix-like DNA-binding domain superfamily/Winged helix DNA-binding domain"/>
    <property type="match status" value="1"/>
</dbReference>
<evidence type="ECO:0000313" key="3">
    <source>
        <dbReference type="Proteomes" id="UP000223071"/>
    </source>
</evidence>
<accession>A0A2A9HDH8</accession>
<dbReference type="Pfam" id="PF03551">
    <property type="entry name" value="PadR"/>
    <property type="match status" value="1"/>
</dbReference>
<dbReference type="RefSeq" id="WP_098502822.1">
    <property type="nucleotide sequence ID" value="NZ_PDJQ01000001.1"/>
</dbReference>
<name>A0A2A9HDH8_TEPT2</name>
<dbReference type="EMBL" id="PDJQ01000001">
    <property type="protein sequence ID" value="PFG73363.1"/>
    <property type="molecule type" value="Genomic_DNA"/>
</dbReference>
<dbReference type="InterPro" id="IPR036388">
    <property type="entry name" value="WH-like_DNA-bd_sf"/>
</dbReference>
<dbReference type="Proteomes" id="UP000223071">
    <property type="component" value="Unassembled WGS sequence"/>
</dbReference>
<sequence>MDASFAVLAALALSPAHPYALLDHLSALGLPVSRSALYRAVDALERDGLVTVQVETGETGHRRKRLELTDAGRERLAAAALGALRREPVDGPAFALALAAGDAIDAPGRGEVLRQRMAAAARRLTALERGLRGGAAGPRAALEEREAAHLRADLAWLQGQLRRAG</sequence>
<keyword evidence="3" id="KW-1185">Reference proteome</keyword>
<evidence type="ECO:0000259" key="1">
    <source>
        <dbReference type="Pfam" id="PF03551"/>
    </source>
</evidence>
<evidence type="ECO:0000313" key="2">
    <source>
        <dbReference type="EMBL" id="PFG73363.1"/>
    </source>
</evidence>
<dbReference type="PANTHER" id="PTHR33169:SF14">
    <property type="entry name" value="TRANSCRIPTIONAL REGULATOR RV3488"/>
    <property type="match status" value="1"/>
</dbReference>
<dbReference type="InterPro" id="IPR036390">
    <property type="entry name" value="WH_DNA-bd_sf"/>
</dbReference>
<organism evidence="2 3">
    <name type="scientific">Tepidiforma thermophila (strain KCTC 52669 / CGMCC 1.13589 / G233)</name>
    <dbReference type="NCBI Taxonomy" id="2761530"/>
    <lineage>
        <taxon>Bacteria</taxon>
        <taxon>Bacillati</taxon>
        <taxon>Chloroflexota</taxon>
        <taxon>Tepidiformia</taxon>
        <taxon>Tepidiformales</taxon>
        <taxon>Tepidiformaceae</taxon>
        <taxon>Tepidiforma</taxon>
    </lineage>
</organism>
<dbReference type="GO" id="GO:0003677">
    <property type="term" value="F:DNA binding"/>
    <property type="evidence" value="ECO:0007669"/>
    <property type="project" value="UniProtKB-KW"/>
</dbReference>
<feature type="domain" description="Transcription regulator PadR N-terminal" evidence="1">
    <location>
        <begin position="7"/>
        <end position="77"/>
    </location>
</feature>
<comment type="caution">
    <text evidence="2">The sequence shown here is derived from an EMBL/GenBank/DDBJ whole genome shotgun (WGS) entry which is preliminary data.</text>
</comment>
<dbReference type="InterPro" id="IPR005149">
    <property type="entry name" value="Tscrpt_reg_PadR_N"/>
</dbReference>
<keyword evidence="2" id="KW-0238">DNA-binding</keyword>
<reference evidence="2 3" key="1">
    <citation type="submission" date="2017-09" db="EMBL/GenBank/DDBJ databases">
        <title>Sequencing the genomes of two abundant thermophiles in Great Basin hot springs: Thermocrinis jamiesonii and novel Chloroflexi Thermoflexus hugenholtzii.</title>
        <authorList>
            <person name="Hedlund B."/>
        </authorList>
    </citation>
    <scope>NUCLEOTIDE SEQUENCE [LARGE SCALE GENOMIC DNA]</scope>
    <source>
        <strain evidence="2 3">G233</strain>
    </source>
</reference>
<protein>
    <submittedName>
        <fullName evidence="2">DNA-binding PadR family transcriptional regulator</fullName>
    </submittedName>
</protein>
<gene>
    <name evidence="2" type="ORF">A9A59_0558</name>
</gene>
<dbReference type="AlphaFoldDB" id="A0A2A9HDH8"/>
<dbReference type="PANTHER" id="PTHR33169">
    <property type="entry name" value="PADR-FAMILY TRANSCRIPTIONAL REGULATOR"/>
    <property type="match status" value="1"/>
</dbReference>
<dbReference type="SUPFAM" id="SSF46785">
    <property type="entry name" value="Winged helix' DNA-binding domain"/>
    <property type="match status" value="1"/>
</dbReference>
<proteinExistence type="predicted"/>
<dbReference type="InterPro" id="IPR052509">
    <property type="entry name" value="Metal_resp_DNA-bind_regulator"/>
</dbReference>